<organism evidence="2 3">
    <name type="scientific">Burkholderia territorii</name>
    <dbReference type="NCBI Taxonomy" id="1503055"/>
    <lineage>
        <taxon>Bacteria</taxon>
        <taxon>Pseudomonadati</taxon>
        <taxon>Pseudomonadota</taxon>
        <taxon>Betaproteobacteria</taxon>
        <taxon>Burkholderiales</taxon>
        <taxon>Burkholderiaceae</taxon>
        <taxon>Burkholderia</taxon>
        <taxon>Burkholderia cepacia complex</taxon>
    </lineage>
</organism>
<sequence>MFDNNRKTVLIAASVTAILIFIGNFLTNGGNAIVAGLSALLSVPFFLIGTRTLRRYRASLAERAELLPTDAPNVVWDVYMNDVRVATITDDRLAAFQSQVADDWRNMVTQALNVLRVPLRMFDQFAVVIPAIAFWLILACALLAPDTLVQTLAAVRHASSQELHKGVALAMYTLFTIGVLTFIINWIFTGYTYGLRNVYRDELEYVLRRYLKIAATGRLTISRLSHDAVYIYEPDLFGWLRANMLARRTPRTGKA</sequence>
<comment type="caution">
    <text evidence="2">The sequence shown here is derived from an EMBL/GenBank/DDBJ whole genome shotgun (WGS) entry which is preliminary data.</text>
</comment>
<gene>
    <name evidence="2" type="ORF">WT83_27240</name>
</gene>
<keyword evidence="1" id="KW-1133">Transmembrane helix</keyword>
<feature type="transmembrane region" description="Helical" evidence="1">
    <location>
        <begin position="32"/>
        <end position="53"/>
    </location>
</feature>
<dbReference type="AlphaFoldDB" id="A0A108E7Z8"/>
<feature type="transmembrane region" description="Helical" evidence="1">
    <location>
        <begin position="125"/>
        <end position="144"/>
    </location>
</feature>
<reference evidence="2 3" key="1">
    <citation type="submission" date="2015-11" db="EMBL/GenBank/DDBJ databases">
        <title>Expanding the genomic diversity of Burkholderia species for the development of highly accurate diagnostics.</title>
        <authorList>
            <person name="Sahl J."/>
            <person name="Keim P."/>
            <person name="Wagner D."/>
        </authorList>
    </citation>
    <scope>NUCLEOTIDE SEQUENCE [LARGE SCALE GENOMIC DNA]</scope>
    <source>
        <strain evidence="2 3">MSMB793WGS</strain>
    </source>
</reference>
<protein>
    <submittedName>
        <fullName evidence="2">Uncharacterized protein</fullName>
    </submittedName>
</protein>
<accession>A0A108E7Z8</accession>
<evidence type="ECO:0000256" key="1">
    <source>
        <dbReference type="SAM" id="Phobius"/>
    </source>
</evidence>
<evidence type="ECO:0000313" key="2">
    <source>
        <dbReference type="EMBL" id="KWN06381.1"/>
    </source>
</evidence>
<proteinExistence type="predicted"/>
<feature type="transmembrane region" description="Helical" evidence="1">
    <location>
        <begin position="9"/>
        <end position="26"/>
    </location>
</feature>
<keyword evidence="1" id="KW-0812">Transmembrane</keyword>
<evidence type="ECO:0000313" key="3">
    <source>
        <dbReference type="Proteomes" id="UP000068016"/>
    </source>
</evidence>
<dbReference type="Proteomes" id="UP000068016">
    <property type="component" value="Unassembled WGS sequence"/>
</dbReference>
<keyword evidence="1" id="KW-0472">Membrane</keyword>
<dbReference type="RefSeq" id="WP_060348472.1">
    <property type="nucleotide sequence ID" value="NZ_LPLZ01000074.1"/>
</dbReference>
<feature type="transmembrane region" description="Helical" evidence="1">
    <location>
        <begin position="169"/>
        <end position="188"/>
    </location>
</feature>
<dbReference type="EMBL" id="LPLZ01000074">
    <property type="protein sequence ID" value="KWN06381.1"/>
    <property type="molecule type" value="Genomic_DNA"/>
</dbReference>
<name>A0A108E7Z8_9BURK</name>